<dbReference type="Proteomes" id="UP000242219">
    <property type="component" value="Unassembled WGS sequence"/>
</dbReference>
<dbReference type="CDD" id="cd17906">
    <property type="entry name" value="CheX"/>
    <property type="match status" value="1"/>
</dbReference>
<reference evidence="3 4" key="1">
    <citation type="journal article" date="2016" name="Genome Announc.">
        <title>Draft Genome Sequence of the Anaerobic Ammonium-Oxidizing Bacterium 'Candidatus Brocadia sp. 40'.</title>
        <authorList>
            <person name="Ali M."/>
            <person name="Haroon M.F."/>
            <person name="Narita Y."/>
            <person name="Zhang L."/>
            <person name="Rangel Shaw D."/>
            <person name="Okabe S."/>
            <person name="Saikaly P.E."/>
        </authorList>
    </citation>
    <scope>NUCLEOTIDE SEQUENCE [LARGE SCALE GENOMIC DNA]</scope>
    <source>
        <strain evidence="3 4">40</strain>
    </source>
</reference>
<dbReference type="PANTHER" id="PTHR39452">
    <property type="entry name" value="CHEY-P PHOSPHATASE CHEX"/>
    <property type="match status" value="1"/>
</dbReference>
<dbReference type="Gene3D" id="3.40.1550.10">
    <property type="entry name" value="CheC-like"/>
    <property type="match status" value="1"/>
</dbReference>
<organism evidence="3 4">
    <name type="scientific">Candidatus Brocadia sapporoensis</name>
    <dbReference type="NCBI Taxonomy" id="392547"/>
    <lineage>
        <taxon>Bacteria</taxon>
        <taxon>Pseudomonadati</taxon>
        <taxon>Planctomycetota</taxon>
        <taxon>Candidatus Brocadiia</taxon>
        <taxon>Candidatus Brocadiales</taxon>
        <taxon>Candidatus Brocadiaceae</taxon>
        <taxon>Candidatus Brocadia</taxon>
    </lineage>
</organism>
<accession>A0A1V6LZQ9</accession>
<evidence type="ECO:0000256" key="1">
    <source>
        <dbReference type="ARBA" id="ARBA00022500"/>
    </source>
</evidence>
<dbReference type="PANTHER" id="PTHR39452:SF1">
    <property type="entry name" value="CHEY-P PHOSPHATASE CHEX"/>
    <property type="match status" value="1"/>
</dbReference>
<gene>
    <name evidence="3" type="ORF">BIY37_07280</name>
</gene>
<proteinExistence type="predicted"/>
<dbReference type="RefSeq" id="WP_070067158.1">
    <property type="nucleotide sequence ID" value="NZ_MJUW02000080.1"/>
</dbReference>
<protein>
    <recommendedName>
        <fullName evidence="2">Chemotaxis phosphatase CheX-like domain-containing protein</fullName>
    </recommendedName>
</protein>
<evidence type="ECO:0000313" key="4">
    <source>
        <dbReference type="Proteomes" id="UP000242219"/>
    </source>
</evidence>
<dbReference type="InterPro" id="IPR028051">
    <property type="entry name" value="CheX-like_dom"/>
</dbReference>
<evidence type="ECO:0000313" key="3">
    <source>
        <dbReference type="EMBL" id="OQD45652.1"/>
    </source>
</evidence>
<dbReference type="EMBL" id="MJUW02000080">
    <property type="protein sequence ID" value="OQD45652.1"/>
    <property type="molecule type" value="Genomic_DNA"/>
</dbReference>
<evidence type="ECO:0000259" key="2">
    <source>
        <dbReference type="Pfam" id="PF13690"/>
    </source>
</evidence>
<keyword evidence="4" id="KW-1185">Reference proteome</keyword>
<dbReference type="InterPro" id="IPR028976">
    <property type="entry name" value="CheC-like_sf"/>
</dbReference>
<dbReference type="GO" id="GO:0006935">
    <property type="term" value="P:chemotaxis"/>
    <property type="evidence" value="ECO:0007669"/>
    <property type="project" value="UniProtKB-KW"/>
</dbReference>
<feature type="domain" description="Chemotaxis phosphatase CheX-like" evidence="2">
    <location>
        <begin position="47"/>
        <end position="136"/>
    </location>
</feature>
<dbReference type="SUPFAM" id="SSF103039">
    <property type="entry name" value="CheC-like"/>
    <property type="match status" value="1"/>
</dbReference>
<dbReference type="Pfam" id="PF13690">
    <property type="entry name" value="CheX"/>
    <property type="match status" value="1"/>
</dbReference>
<sequence>MAPDSMMENIALDIAESTKILFETMVMLDLQHTASFLTDDNHIKTDIIGMVSFTGKYYGVIALFCSQKFSLKIASNLLMTEVTQLTMEVKDAIGEIAKMIADTVRMKISAYYGDMHLSVPVVITGGSISITAINDYPAISDATLSCFSSDPWLIMPFTSHNEKFNIGLLLKESNK</sequence>
<name>A0A1V6LZQ9_9BACT</name>
<dbReference type="AlphaFoldDB" id="A0A1V6LZQ9"/>
<dbReference type="InterPro" id="IPR038756">
    <property type="entry name" value="CheX-like"/>
</dbReference>
<keyword evidence="1" id="KW-0145">Chemotaxis</keyword>
<comment type="caution">
    <text evidence="3">The sequence shown here is derived from an EMBL/GenBank/DDBJ whole genome shotgun (WGS) entry which is preliminary data.</text>
</comment>